<comment type="subcellular location">
    <subcellularLocation>
        <location evidence="1">Membrane</location>
        <topology evidence="1">Multi-pass membrane protein</topology>
    </subcellularLocation>
</comment>
<evidence type="ECO:0000256" key="4">
    <source>
        <dbReference type="ARBA" id="ARBA00022989"/>
    </source>
</evidence>
<keyword evidence="5 6" id="KW-0472">Membrane</keyword>
<dbReference type="EMBL" id="CP090958">
    <property type="protein sequence ID" value="WGW10724.1"/>
    <property type="molecule type" value="Genomic_DNA"/>
</dbReference>
<gene>
    <name evidence="8" type="ORF">LWF01_11360</name>
</gene>
<proteinExistence type="inferred from homology"/>
<feature type="domain" description="GtrA/DPMS transmembrane" evidence="7">
    <location>
        <begin position="20"/>
        <end position="142"/>
    </location>
</feature>
<feature type="transmembrane region" description="Helical" evidence="6">
    <location>
        <begin position="119"/>
        <end position="136"/>
    </location>
</feature>
<sequence>MASRRWADLGWLALVSHLSKFGAVGTIAFLVDLGVYNALRFSILDDKPIGAKVISVMVATVVSWLGSRYWTFREGRGNSVLRELFSFALINAGGLVIAAACLFVSHYGLGYTSKLADNISGNGIGLFLGTAFRYAMYRLVLFRPPKADIPSTEREHSSA</sequence>
<feature type="transmembrane region" description="Helical" evidence="6">
    <location>
        <begin position="84"/>
        <end position="107"/>
    </location>
</feature>
<evidence type="ECO:0000313" key="8">
    <source>
        <dbReference type="EMBL" id="WGW10724.1"/>
    </source>
</evidence>
<dbReference type="Proteomes" id="UP001209083">
    <property type="component" value="Chromosome"/>
</dbReference>
<evidence type="ECO:0000256" key="5">
    <source>
        <dbReference type="ARBA" id="ARBA00023136"/>
    </source>
</evidence>
<keyword evidence="9" id="KW-1185">Reference proteome</keyword>
<reference evidence="8 9" key="1">
    <citation type="submission" date="2023-05" db="EMBL/GenBank/DDBJ databases">
        <title>Lithophilousrod everest ZFBP1038 complete genpme.</title>
        <authorList>
            <person name="Tian M."/>
        </authorList>
    </citation>
    <scope>NUCLEOTIDE SEQUENCE [LARGE SCALE GENOMIC DNA]</scope>
    <source>
        <strain evidence="8 9">ZFBP1038</strain>
    </source>
</reference>
<evidence type="ECO:0000259" key="7">
    <source>
        <dbReference type="Pfam" id="PF04138"/>
    </source>
</evidence>
<dbReference type="InterPro" id="IPR051401">
    <property type="entry name" value="GtrA_CellWall_Glycosyl"/>
</dbReference>
<comment type="similarity">
    <text evidence="2">Belongs to the GtrA family.</text>
</comment>
<accession>A0ABY8QQT0</accession>
<protein>
    <submittedName>
        <fullName evidence="8">GtrA family protein</fullName>
    </submittedName>
</protein>
<feature type="transmembrane region" description="Helical" evidence="6">
    <location>
        <begin position="21"/>
        <end position="43"/>
    </location>
</feature>
<keyword evidence="4 6" id="KW-1133">Transmembrane helix</keyword>
<organism evidence="8 9">
    <name type="scientific">Saxibacter everestensis</name>
    <dbReference type="NCBI Taxonomy" id="2909229"/>
    <lineage>
        <taxon>Bacteria</taxon>
        <taxon>Bacillati</taxon>
        <taxon>Actinomycetota</taxon>
        <taxon>Actinomycetes</taxon>
        <taxon>Micrococcales</taxon>
        <taxon>Brevibacteriaceae</taxon>
        <taxon>Saxibacter</taxon>
    </lineage>
</organism>
<feature type="transmembrane region" description="Helical" evidence="6">
    <location>
        <begin position="49"/>
        <end position="72"/>
    </location>
</feature>
<dbReference type="PANTHER" id="PTHR38459">
    <property type="entry name" value="PROPHAGE BACTOPRENOL-LINKED GLUCOSE TRANSLOCASE HOMOLOG"/>
    <property type="match status" value="1"/>
</dbReference>
<name>A0ABY8QQT0_9MICO</name>
<evidence type="ECO:0000256" key="2">
    <source>
        <dbReference type="ARBA" id="ARBA00009399"/>
    </source>
</evidence>
<evidence type="ECO:0000256" key="1">
    <source>
        <dbReference type="ARBA" id="ARBA00004141"/>
    </source>
</evidence>
<dbReference type="RefSeq" id="WP_349637507.1">
    <property type="nucleotide sequence ID" value="NZ_CP090958.1"/>
</dbReference>
<dbReference type="PANTHER" id="PTHR38459:SF1">
    <property type="entry name" value="PROPHAGE BACTOPRENOL-LINKED GLUCOSE TRANSLOCASE HOMOLOG"/>
    <property type="match status" value="1"/>
</dbReference>
<evidence type="ECO:0000256" key="6">
    <source>
        <dbReference type="SAM" id="Phobius"/>
    </source>
</evidence>
<evidence type="ECO:0000256" key="3">
    <source>
        <dbReference type="ARBA" id="ARBA00022692"/>
    </source>
</evidence>
<dbReference type="Pfam" id="PF04138">
    <property type="entry name" value="GtrA_DPMS_TM"/>
    <property type="match status" value="1"/>
</dbReference>
<dbReference type="InterPro" id="IPR007267">
    <property type="entry name" value="GtrA_DPMS_TM"/>
</dbReference>
<evidence type="ECO:0000313" key="9">
    <source>
        <dbReference type="Proteomes" id="UP001209083"/>
    </source>
</evidence>
<keyword evidence="3 6" id="KW-0812">Transmembrane</keyword>